<evidence type="ECO:0000256" key="1">
    <source>
        <dbReference type="ARBA" id="ARBA00093458"/>
    </source>
</evidence>
<comment type="similarity">
    <text evidence="1">Belongs to the STK19 family.</text>
</comment>
<evidence type="ECO:0000313" key="2">
    <source>
        <dbReference type="EMBL" id="CAE0783679.1"/>
    </source>
</evidence>
<proteinExistence type="inferred from homology"/>
<organism evidence="2">
    <name type="scientific">Chrysotila carterae</name>
    <name type="common">Marine alga</name>
    <name type="synonym">Syracosphaera carterae</name>
    <dbReference type="NCBI Taxonomy" id="13221"/>
    <lineage>
        <taxon>Eukaryota</taxon>
        <taxon>Haptista</taxon>
        <taxon>Haptophyta</taxon>
        <taxon>Prymnesiophyceae</taxon>
        <taxon>Isochrysidales</taxon>
        <taxon>Isochrysidaceae</taxon>
        <taxon>Chrysotila</taxon>
    </lineage>
</organism>
<accession>A0A7S4C1B5</accession>
<sequence>MPSDVEAALQVLFADVPPGLRLCNGLLPLITVAQVYAIVRDRTEVDHTVEELRASGKLRTAQLGPRRSELLLARATDCDAVLGNTLSMQHHHIGADGLDSLGILSTQVVKLLMGHSTSAFILTGDIAAALNDSSVRHSTPTPPKAVDVAHHLAGLGWIRPSRAATGAGPNEAPIAEGEEWMWSFPDSGSLVNGLLQARHEVLCTLKRQRLGRASLQLVQNSTKVISLPALWCICYSASSFFNHAFNVLLVLQSILRVTKLDLRYVLRDMEGLELIVTEQPGLRGCSLYLTPQGQQEVVATSSKGRKRQR</sequence>
<gene>
    <name evidence="2" type="ORF">PCAR00345_LOCUS36383</name>
</gene>
<dbReference type="EMBL" id="HBIZ01057716">
    <property type="protein sequence ID" value="CAE0783679.1"/>
    <property type="molecule type" value="Transcribed_RNA"/>
</dbReference>
<dbReference type="PANTHER" id="PTHR15243:SF0">
    <property type="entry name" value="SERINE_THREONINE-PROTEIN KINASE 19"/>
    <property type="match status" value="1"/>
</dbReference>
<dbReference type="AlphaFoldDB" id="A0A7S4C1B5"/>
<dbReference type="Pfam" id="PF10494">
    <property type="entry name" value="Stk19"/>
    <property type="match status" value="1"/>
</dbReference>
<name>A0A7S4C1B5_CHRCT</name>
<reference evidence="2" key="1">
    <citation type="submission" date="2021-01" db="EMBL/GenBank/DDBJ databases">
        <authorList>
            <person name="Corre E."/>
            <person name="Pelletier E."/>
            <person name="Niang G."/>
            <person name="Scheremetjew M."/>
            <person name="Finn R."/>
            <person name="Kale V."/>
            <person name="Holt S."/>
            <person name="Cochrane G."/>
            <person name="Meng A."/>
            <person name="Brown T."/>
            <person name="Cohen L."/>
        </authorList>
    </citation>
    <scope>NUCLEOTIDE SEQUENCE</scope>
    <source>
        <strain evidence="2">CCMP645</strain>
    </source>
</reference>
<dbReference type="PANTHER" id="PTHR15243">
    <property type="entry name" value="SERINE/THREONINE-PROTEIN KINASE 19"/>
    <property type="match status" value="1"/>
</dbReference>
<dbReference type="InterPro" id="IPR018865">
    <property type="entry name" value="STK19-like"/>
</dbReference>
<protein>
    <submittedName>
        <fullName evidence="2">Uncharacterized protein</fullName>
    </submittedName>
</protein>